<evidence type="ECO:0000256" key="2">
    <source>
        <dbReference type="ARBA" id="ARBA00010065"/>
    </source>
</evidence>
<keyword evidence="6 9" id="KW-1133">Transmembrane helix</keyword>
<evidence type="ECO:0000313" key="11">
    <source>
        <dbReference type="EMBL" id="MBR0669223.1"/>
    </source>
</evidence>
<evidence type="ECO:0000313" key="12">
    <source>
        <dbReference type="Proteomes" id="UP001196870"/>
    </source>
</evidence>
<feature type="transmembrane region" description="Helical" evidence="9">
    <location>
        <begin position="156"/>
        <end position="185"/>
    </location>
</feature>
<comment type="pathway">
    <text evidence="9">Protein modification; lipoprotein biosynthesis (N-acyl transfer).</text>
</comment>
<dbReference type="InterPro" id="IPR003010">
    <property type="entry name" value="C-N_Hydrolase"/>
</dbReference>
<dbReference type="Pfam" id="PF00795">
    <property type="entry name" value="CN_hydrolase"/>
    <property type="match status" value="1"/>
</dbReference>
<feature type="transmembrane region" description="Helical" evidence="9">
    <location>
        <begin position="41"/>
        <end position="58"/>
    </location>
</feature>
<organism evidence="11 12">
    <name type="scientific">Plastoroseomonas hellenica</name>
    <dbReference type="NCBI Taxonomy" id="2687306"/>
    <lineage>
        <taxon>Bacteria</taxon>
        <taxon>Pseudomonadati</taxon>
        <taxon>Pseudomonadota</taxon>
        <taxon>Alphaproteobacteria</taxon>
        <taxon>Acetobacterales</taxon>
        <taxon>Acetobacteraceae</taxon>
        <taxon>Plastoroseomonas</taxon>
    </lineage>
</organism>
<keyword evidence="12" id="KW-1185">Reference proteome</keyword>
<feature type="domain" description="CN hydrolase" evidence="10">
    <location>
        <begin position="226"/>
        <end position="474"/>
    </location>
</feature>
<evidence type="ECO:0000256" key="4">
    <source>
        <dbReference type="ARBA" id="ARBA00022679"/>
    </source>
</evidence>
<dbReference type="RefSeq" id="WP_211858048.1">
    <property type="nucleotide sequence ID" value="NZ_JAAGBB010000091.1"/>
</dbReference>
<dbReference type="CDD" id="cd07571">
    <property type="entry name" value="ALP_N-acyl_transferase"/>
    <property type="match status" value="1"/>
</dbReference>
<dbReference type="InterPro" id="IPR045378">
    <property type="entry name" value="LNT_N"/>
</dbReference>
<evidence type="ECO:0000256" key="6">
    <source>
        <dbReference type="ARBA" id="ARBA00022989"/>
    </source>
</evidence>
<evidence type="ECO:0000256" key="5">
    <source>
        <dbReference type="ARBA" id="ARBA00022692"/>
    </source>
</evidence>
<protein>
    <recommendedName>
        <fullName evidence="9">Apolipoprotein N-acyltransferase</fullName>
        <shortName evidence="9">ALP N-acyltransferase</shortName>
        <ecNumber evidence="9">2.3.1.269</ecNumber>
    </recommendedName>
</protein>
<evidence type="ECO:0000259" key="10">
    <source>
        <dbReference type="PROSITE" id="PS50263"/>
    </source>
</evidence>
<accession>A0ABS5F9I4</accession>
<dbReference type="PANTHER" id="PTHR38686:SF1">
    <property type="entry name" value="APOLIPOPROTEIN N-ACYLTRANSFERASE"/>
    <property type="match status" value="1"/>
</dbReference>
<proteinExistence type="inferred from homology"/>
<name>A0ABS5F9I4_9PROT</name>
<comment type="caution">
    <text evidence="11">The sequence shown here is derived from an EMBL/GenBank/DDBJ whole genome shotgun (WGS) entry which is preliminary data.</text>
</comment>
<dbReference type="EC" id="2.3.1.269" evidence="9"/>
<dbReference type="InterPro" id="IPR004563">
    <property type="entry name" value="Apolipo_AcylTrfase"/>
</dbReference>
<comment type="similarity">
    <text evidence="2 9">Belongs to the CN hydrolase family. Apolipoprotein N-acyltransferase subfamily.</text>
</comment>
<dbReference type="SUPFAM" id="SSF56317">
    <property type="entry name" value="Carbon-nitrogen hydrolase"/>
    <property type="match status" value="1"/>
</dbReference>
<keyword evidence="3 9" id="KW-1003">Cell membrane</keyword>
<dbReference type="Pfam" id="PF20154">
    <property type="entry name" value="LNT_N"/>
    <property type="match status" value="1"/>
</dbReference>
<evidence type="ECO:0000256" key="8">
    <source>
        <dbReference type="ARBA" id="ARBA00023315"/>
    </source>
</evidence>
<evidence type="ECO:0000256" key="7">
    <source>
        <dbReference type="ARBA" id="ARBA00023136"/>
    </source>
</evidence>
<dbReference type="InterPro" id="IPR036526">
    <property type="entry name" value="C-N_Hydrolase_sf"/>
</dbReference>
<reference evidence="12" key="1">
    <citation type="journal article" date="2021" name="Syst. Appl. Microbiol.">
        <title>Roseomonas hellenica sp. nov., isolated from roots of wild-growing Alkanna tinctoria.</title>
        <authorList>
            <person name="Rat A."/>
            <person name="Naranjo H.D."/>
            <person name="Lebbe L."/>
            <person name="Cnockaert M."/>
            <person name="Krigas N."/>
            <person name="Grigoriadou K."/>
            <person name="Maloupa E."/>
            <person name="Willems A."/>
        </authorList>
    </citation>
    <scope>NUCLEOTIDE SEQUENCE [LARGE SCALE GENOMIC DNA]</scope>
    <source>
        <strain evidence="12">LMG 31523</strain>
    </source>
</reference>
<comment type="catalytic activity">
    <reaction evidence="9">
        <text>N-terminal S-1,2-diacyl-sn-glyceryl-L-cysteinyl-[lipoprotein] + a glycerophospholipid = N-acyl-S-1,2-diacyl-sn-glyceryl-L-cysteinyl-[lipoprotein] + a 2-acyl-sn-glycero-3-phospholipid + H(+)</text>
        <dbReference type="Rhea" id="RHEA:48228"/>
        <dbReference type="Rhea" id="RHEA-COMP:14681"/>
        <dbReference type="Rhea" id="RHEA-COMP:14684"/>
        <dbReference type="ChEBI" id="CHEBI:15378"/>
        <dbReference type="ChEBI" id="CHEBI:136912"/>
        <dbReference type="ChEBI" id="CHEBI:140656"/>
        <dbReference type="ChEBI" id="CHEBI:140657"/>
        <dbReference type="ChEBI" id="CHEBI:140660"/>
        <dbReference type="EC" id="2.3.1.269"/>
    </reaction>
</comment>
<comment type="subcellular location">
    <subcellularLocation>
        <location evidence="1 9">Cell membrane</location>
        <topology evidence="1 9">Multi-pass membrane protein</topology>
    </subcellularLocation>
</comment>
<evidence type="ECO:0000256" key="9">
    <source>
        <dbReference type="HAMAP-Rule" id="MF_01148"/>
    </source>
</evidence>
<keyword evidence="7 9" id="KW-0472">Membrane</keyword>
<dbReference type="HAMAP" id="MF_01148">
    <property type="entry name" value="Lnt"/>
    <property type="match status" value="1"/>
</dbReference>
<keyword evidence="8 9" id="KW-0012">Acyltransferase</keyword>
<dbReference type="NCBIfam" id="TIGR00546">
    <property type="entry name" value="lnt"/>
    <property type="match status" value="1"/>
</dbReference>
<keyword evidence="5 9" id="KW-0812">Transmembrane</keyword>
<comment type="function">
    <text evidence="9">Catalyzes the phospholipid dependent N-acylation of the N-terminal cysteine of apolipoprotein, the last step in lipoprotein maturation.</text>
</comment>
<dbReference type="Proteomes" id="UP001196870">
    <property type="component" value="Unassembled WGS sequence"/>
</dbReference>
<evidence type="ECO:0000256" key="1">
    <source>
        <dbReference type="ARBA" id="ARBA00004651"/>
    </source>
</evidence>
<dbReference type="PROSITE" id="PS50263">
    <property type="entry name" value="CN_HYDROLASE"/>
    <property type="match status" value="1"/>
</dbReference>
<dbReference type="PANTHER" id="PTHR38686">
    <property type="entry name" value="APOLIPOPROTEIN N-ACYLTRANSFERASE"/>
    <property type="match status" value="1"/>
</dbReference>
<feature type="transmembrane region" description="Helical" evidence="9">
    <location>
        <begin position="91"/>
        <end position="115"/>
    </location>
</feature>
<dbReference type="Gene3D" id="3.60.110.10">
    <property type="entry name" value="Carbon-nitrogen hydrolase"/>
    <property type="match status" value="1"/>
</dbReference>
<feature type="transmembrane region" description="Helical" evidence="9">
    <location>
        <begin position="480"/>
        <end position="504"/>
    </location>
</feature>
<feature type="transmembrane region" description="Helical" evidence="9">
    <location>
        <begin position="65"/>
        <end position="85"/>
    </location>
</feature>
<gene>
    <name evidence="9 11" type="primary">lnt</name>
    <name evidence="11" type="ORF">GXW71_33040</name>
</gene>
<dbReference type="EMBL" id="JAAGBB010000091">
    <property type="protein sequence ID" value="MBR0669223.1"/>
    <property type="molecule type" value="Genomic_DNA"/>
</dbReference>
<feature type="transmembrane region" description="Helical" evidence="9">
    <location>
        <begin position="127"/>
        <end position="150"/>
    </location>
</feature>
<sequence>MIRSLFFHLATRRGWRALATAFGLGLLAALALPPVHAVPVLLLAVPGLLLMVGAAPGWKRAAVIGLFWGWGFFAGGLYWITYAILTEVDRFWWLVPIAVPALSLPLGLFVAAPAAVARLVRPGWPRLLVFAGAWVLSEMVRGVVFTGFPWNLIGSVWAFGALPLQAAAFIGVHGLSLATIILAGLPLLGRRTMAGGIAALAGFAALGVVRLWPEEPPPQPLHLLLVQGNVAQDVKWRADARVPIFQRYLELTAAGLRDIEAEAPGARVAVIWPESASPFRLAEDAEARAAAAQVLHERATLLAGAVTVEWGADQRPLHVFNSLVAMTPDGAVAGRYDKAHLVPFGEYMPLRGLLPIRIVQGGFDFTPGPGRVTMAPAGLPGFSPLICYEVIFSGAVVGAERPQWLLNVTNDAWFGHSAGPYQHLATARLRAVEEGLPVARAAQTGISAVFDARGREVASLALGAMGVVAAPLPAPAAPTFFARIGLALPALLALLAIVAGAVLARRGRPGGGR</sequence>
<evidence type="ECO:0000256" key="3">
    <source>
        <dbReference type="ARBA" id="ARBA00022475"/>
    </source>
</evidence>
<keyword evidence="4 9" id="KW-0808">Transferase</keyword>